<dbReference type="GO" id="GO:0050321">
    <property type="term" value="F:tau-protein kinase activity"/>
    <property type="evidence" value="ECO:0007669"/>
    <property type="project" value="TreeGrafter"/>
</dbReference>
<evidence type="ECO:0000256" key="6">
    <source>
        <dbReference type="ARBA" id="ARBA00022840"/>
    </source>
</evidence>
<dbReference type="AlphaFoldDB" id="A0A9W2VFS4"/>
<feature type="compositionally biased region" description="Polar residues" evidence="9">
    <location>
        <begin position="290"/>
        <end position="301"/>
    </location>
</feature>
<dbReference type="Proteomes" id="UP001165780">
    <property type="component" value="Unplaced"/>
</dbReference>
<dbReference type="SUPFAM" id="SSF56112">
    <property type="entry name" value="Protein kinase-like (PK-like)"/>
    <property type="match status" value="1"/>
</dbReference>
<organism evidence="11 12">
    <name type="scientific">Panthera pardus</name>
    <name type="common">Leopard</name>
    <name type="synonym">Felis pardus</name>
    <dbReference type="NCBI Taxonomy" id="9691"/>
    <lineage>
        <taxon>Eukaryota</taxon>
        <taxon>Metazoa</taxon>
        <taxon>Chordata</taxon>
        <taxon>Craniata</taxon>
        <taxon>Vertebrata</taxon>
        <taxon>Euteleostomi</taxon>
        <taxon>Mammalia</taxon>
        <taxon>Eutheria</taxon>
        <taxon>Laurasiatheria</taxon>
        <taxon>Carnivora</taxon>
        <taxon>Feliformia</taxon>
        <taxon>Felidae</taxon>
        <taxon>Pantherinae</taxon>
        <taxon>Panthera</taxon>
    </lineage>
</organism>
<dbReference type="PANTHER" id="PTHR24346">
    <property type="entry name" value="MAP/MICROTUBULE AFFINITY-REGULATING KINASE"/>
    <property type="match status" value="1"/>
</dbReference>
<evidence type="ECO:0000313" key="12">
    <source>
        <dbReference type="RefSeq" id="XP_053757542.1"/>
    </source>
</evidence>
<dbReference type="GO" id="GO:0005737">
    <property type="term" value="C:cytoplasm"/>
    <property type="evidence" value="ECO:0007669"/>
    <property type="project" value="TreeGrafter"/>
</dbReference>
<protein>
    <recommendedName>
        <fullName evidence="1">non-specific serine/threonine protein kinase</fullName>
        <ecNumber evidence="1">2.7.11.1</ecNumber>
    </recommendedName>
</protein>
<evidence type="ECO:0000313" key="11">
    <source>
        <dbReference type="Proteomes" id="UP001165780"/>
    </source>
</evidence>
<dbReference type="InterPro" id="IPR011009">
    <property type="entry name" value="Kinase-like_dom_sf"/>
</dbReference>
<evidence type="ECO:0000256" key="2">
    <source>
        <dbReference type="ARBA" id="ARBA00022527"/>
    </source>
</evidence>
<feature type="region of interest" description="Disordered" evidence="9">
    <location>
        <begin position="429"/>
        <end position="472"/>
    </location>
</feature>
<proteinExistence type="predicted"/>
<feature type="domain" description="Protein kinase" evidence="10">
    <location>
        <begin position="1"/>
        <end position="258"/>
    </location>
</feature>
<evidence type="ECO:0000259" key="10">
    <source>
        <dbReference type="PROSITE" id="PS50011"/>
    </source>
</evidence>
<accession>A0A9W2VFS4</accession>
<keyword evidence="11" id="KW-1185">Reference proteome</keyword>
<evidence type="ECO:0000256" key="5">
    <source>
        <dbReference type="ARBA" id="ARBA00022777"/>
    </source>
</evidence>
<dbReference type="GO" id="GO:0035556">
    <property type="term" value="P:intracellular signal transduction"/>
    <property type="evidence" value="ECO:0007669"/>
    <property type="project" value="TreeGrafter"/>
</dbReference>
<evidence type="ECO:0000256" key="4">
    <source>
        <dbReference type="ARBA" id="ARBA00022741"/>
    </source>
</evidence>
<gene>
    <name evidence="12" type="primary">LOC128776599</name>
</gene>
<dbReference type="GeneID" id="128776599"/>
<comment type="catalytic activity">
    <reaction evidence="8">
        <text>L-seryl-[protein] + ATP = O-phospho-L-seryl-[protein] + ADP + H(+)</text>
        <dbReference type="Rhea" id="RHEA:17989"/>
        <dbReference type="Rhea" id="RHEA-COMP:9863"/>
        <dbReference type="Rhea" id="RHEA-COMP:11604"/>
        <dbReference type="ChEBI" id="CHEBI:15378"/>
        <dbReference type="ChEBI" id="CHEBI:29999"/>
        <dbReference type="ChEBI" id="CHEBI:30616"/>
        <dbReference type="ChEBI" id="CHEBI:83421"/>
        <dbReference type="ChEBI" id="CHEBI:456216"/>
        <dbReference type="EC" id="2.7.11.1"/>
    </reaction>
</comment>
<dbReference type="GO" id="GO:0005524">
    <property type="term" value="F:ATP binding"/>
    <property type="evidence" value="ECO:0007669"/>
    <property type="project" value="UniProtKB-KW"/>
</dbReference>
<evidence type="ECO:0000256" key="8">
    <source>
        <dbReference type="ARBA" id="ARBA00048679"/>
    </source>
</evidence>
<dbReference type="Pfam" id="PF00069">
    <property type="entry name" value="Pkinase"/>
    <property type="match status" value="1"/>
</dbReference>
<feature type="region of interest" description="Disordered" evidence="9">
    <location>
        <begin position="283"/>
        <end position="325"/>
    </location>
</feature>
<evidence type="ECO:0000256" key="7">
    <source>
        <dbReference type="ARBA" id="ARBA00047899"/>
    </source>
</evidence>
<dbReference type="EC" id="2.7.11.1" evidence="1"/>
<evidence type="ECO:0000256" key="3">
    <source>
        <dbReference type="ARBA" id="ARBA00022679"/>
    </source>
</evidence>
<keyword evidence="5" id="KW-0418">Kinase</keyword>
<dbReference type="PROSITE" id="PS50011">
    <property type="entry name" value="PROTEIN_KINASE_DOM"/>
    <property type="match status" value="1"/>
</dbReference>
<reference evidence="12" key="1">
    <citation type="submission" date="2025-08" db="UniProtKB">
        <authorList>
            <consortium name="RefSeq"/>
        </authorList>
    </citation>
    <scope>IDENTIFICATION</scope>
    <source>
        <tissue evidence="12">Whole blood</tissue>
    </source>
</reference>
<keyword evidence="4" id="KW-0547">Nucleotide-binding</keyword>
<dbReference type="RefSeq" id="XP_053757542.1">
    <property type="nucleotide sequence ID" value="XM_053901567.1"/>
</dbReference>
<dbReference type="SMART" id="SM00220">
    <property type="entry name" value="S_TKc"/>
    <property type="match status" value="1"/>
</dbReference>
<comment type="catalytic activity">
    <reaction evidence="7">
        <text>L-threonyl-[protein] + ATP = O-phospho-L-threonyl-[protein] + ADP + H(+)</text>
        <dbReference type="Rhea" id="RHEA:46608"/>
        <dbReference type="Rhea" id="RHEA-COMP:11060"/>
        <dbReference type="Rhea" id="RHEA-COMP:11605"/>
        <dbReference type="ChEBI" id="CHEBI:15378"/>
        <dbReference type="ChEBI" id="CHEBI:30013"/>
        <dbReference type="ChEBI" id="CHEBI:30616"/>
        <dbReference type="ChEBI" id="CHEBI:61977"/>
        <dbReference type="ChEBI" id="CHEBI:456216"/>
        <dbReference type="EC" id="2.7.11.1"/>
    </reaction>
</comment>
<name>A0A9W2VFS4_PANPR</name>
<keyword evidence="2" id="KW-0723">Serine/threonine-protein kinase</keyword>
<dbReference type="InterPro" id="IPR000719">
    <property type="entry name" value="Prot_kinase_dom"/>
</dbReference>
<sequence>MLQGRKAITAGEEDFCIYEIPEITSEGSVPPRKQSDVTFIKKTQKDPAGLQGLCREAQNMKTSSHPSVVKSLEVINTKETLVLLAEYVSRDNLHDDSTHRGQVTEEVPDTFCRLLSVVEYCHQQGMTGGYLKLETLLFGKKLKVKRTGVGLSIQFAGYKLHTFWDSPPYSAPRLFLQQREDTPSVNSGSLGVVWYCLATGLEPFEGEVFWDAERNIENWEHSALIFMSLESENLWYTLTTIQPTIRTPRRICCWGPIPTCSSTGLSSEQSSLTSEGTTIVTTISGPRCNSPATNSDTSSEYRQPRRMSLEPKNQGTMLSSRKPGDMAQEIGQGDGWDQIQNSFTGWRSVSGRVTCWMWSCRKHKVEVVKFWSDGGFVGLEPMAKEEFVKKSLFLLLQGTVGYLTCDIVIVQQLRRSSLETRSSLSTDRYGYRRSLHSGPPVPIGTAGGPQEASREISPPIRPSNSPRDQQYC</sequence>
<keyword evidence="3" id="KW-0808">Transferase</keyword>
<dbReference type="Gene3D" id="1.10.510.10">
    <property type="entry name" value="Transferase(Phosphotransferase) domain 1"/>
    <property type="match status" value="1"/>
</dbReference>
<evidence type="ECO:0000256" key="9">
    <source>
        <dbReference type="SAM" id="MobiDB-lite"/>
    </source>
</evidence>
<keyword evidence="6" id="KW-0067">ATP-binding</keyword>
<dbReference type="GO" id="GO:0000226">
    <property type="term" value="P:microtubule cytoskeleton organization"/>
    <property type="evidence" value="ECO:0007669"/>
    <property type="project" value="TreeGrafter"/>
</dbReference>
<feature type="compositionally biased region" description="Low complexity" evidence="9">
    <location>
        <begin position="455"/>
        <end position="472"/>
    </location>
</feature>
<evidence type="ECO:0000256" key="1">
    <source>
        <dbReference type="ARBA" id="ARBA00012513"/>
    </source>
</evidence>
<dbReference type="PANTHER" id="PTHR24346:SF56">
    <property type="entry name" value="SERINE_THREONINE-PROTEIN KINASE MARK2"/>
    <property type="match status" value="1"/>
</dbReference>